<dbReference type="GO" id="GO:0004303">
    <property type="term" value="F:estradiol 17-beta-dehydrogenase [NAD(P)+] activity"/>
    <property type="evidence" value="ECO:0007669"/>
    <property type="project" value="Ensembl"/>
</dbReference>
<dbReference type="CTD" id="3294"/>
<dbReference type="Proteomes" id="UP000314987">
    <property type="component" value="Unassembled WGS sequence"/>
</dbReference>
<feature type="transmembrane region" description="Helical" evidence="4">
    <location>
        <begin position="39"/>
        <end position="64"/>
    </location>
</feature>
<name>A0A4X2LK56_VOMUR</name>
<dbReference type="InterPro" id="IPR020904">
    <property type="entry name" value="Sc_DH/Rdtase_CS"/>
</dbReference>
<proteinExistence type="inferred from homology"/>
<keyword evidence="2" id="KW-0560">Oxidoreductase</keyword>
<reference evidence="6" key="1">
    <citation type="submission" date="2018-12" db="EMBL/GenBank/DDBJ databases">
        <authorList>
            <person name="Yazar S."/>
        </authorList>
    </citation>
    <scope>NUCLEOTIDE SEQUENCE [LARGE SCALE GENOMIC DNA]</scope>
</reference>
<accession>A0A4X2LK56</accession>
<dbReference type="GO" id="GO:0005789">
    <property type="term" value="C:endoplasmic reticulum membrane"/>
    <property type="evidence" value="ECO:0007669"/>
    <property type="project" value="Ensembl"/>
</dbReference>
<dbReference type="InterPro" id="IPR036291">
    <property type="entry name" value="NAD(P)-bd_dom_sf"/>
</dbReference>
<organism evidence="5 6">
    <name type="scientific">Vombatus ursinus</name>
    <name type="common">Common wombat</name>
    <dbReference type="NCBI Taxonomy" id="29139"/>
    <lineage>
        <taxon>Eukaryota</taxon>
        <taxon>Metazoa</taxon>
        <taxon>Chordata</taxon>
        <taxon>Craniata</taxon>
        <taxon>Vertebrata</taxon>
        <taxon>Euteleostomi</taxon>
        <taxon>Mammalia</taxon>
        <taxon>Metatheria</taxon>
        <taxon>Diprotodontia</taxon>
        <taxon>Vombatidae</taxon>
        <taxon>Vombatus</taxon>
    </lineage>
</organism>
<keyword evidence="4" id="KW-1133">Transmembrane helix</keyword>
<dbReference type="AlphaFoldDB" id="A0A4X2LK56"/>
<dbReference type="PANTHER" id="PTHR43313:SF3">
    <property type="entry name" value="17-BETA-HYDROXYSTEROID DEHYDROGENASE TYPE 2"/>
    <property type="match status" value="1"/>
</dbReference>
<evidence type="ECO:0000256" key="4">
    <source>
        <dbReference type="SAM" id="Phobius"/>
    </source>
</evidence>
<protein>
    <submittedName>
        <fullName evidence="5">Hydroxysteroid 17-beta dehydrogenase 2</fullName>
    </submittedName>
</protein>
<dbReference type="OMA" id="KKCMAVN"/>
<evidence type="ECO:0000256" key="2">
    <source>
        <dbReference type="ARBA" id="ARBA00023002"/>
    </source>
</evidence>
<dbReference type="SUPFAM" id="SSF51735">
    <property type="entry name" value="NAD(P)-binding Rossmann-fold domains"/>
    <property type="match status" value="1"/>
</dbReference>
<evidence type="ECO:0000256" key="1">
    <source>
        <dbReference type="ARBA" id="ARBA00006484"/>
    </source>
</evidence>
<dbReference type="Gene3D" id="3.40.50.720">
    <property type="entry name" value="NAD(P)-binding Rossmann-like Domain"/>
    <property type="match status" value="1"/>
</dbReference>
<dbReference type="InterPro" id="IPR002347">
    <property type="entry name" value="SDR_fam"/>
</dbReference>
<dbReference type="Pfam" id="PF00106">
    <property type="entry name" value="adh_short"/>
    <property type="match status" value="1"/>
</dbReference>
<feature type="transmembrane region" description="Helical" evidence="4">
    <location>
        <begin position="342"/>
        <end position="362"/>
    </location>
</feature>
<dbReference type="GO" id="GO:0032526">
    <property type="term" value="P:response to retinoic acid"/>
    <property type="evidence" value="ECO:0007669"/>
    <property type="project" value="Ensembl"/>
</dbReference>
<reference evidence="5" key="3">
    <citation type="submission" date="2025-09" db="UniProtKB">
        <authorList>
            <consortium name="Ensembl"/>
        </authorList>
    </citation>
    <scope>IDENTIFICATION</scope>
</reference>
<dbReference type="PRINTS" id="PR00080">
    <property type="entry name" value="SDRFAMILY"/>
</dbReference>
<evidence type="ECO:0000313" key="5">
    <source>
        <dbReference type="Ensembl" id="ENSVURP00010021327.1"/>
    </source>
</evidence>
<dbReference type="STRING" id="29139.ENSVURP00010021327"/>
<dbReference type="PANTHER" id="PTHR43313">
    <property type="entry name" value="SHORT-CHAIN DEHYDROGENASE/REDUCTASE FAMILY 9C"/>
    <property type="match status" value="1"/>
</dbReference>
<keyword evidence="4" id="KW-0812">Transmembrane</keyword>
<dbReference type="GO" id="GO:0008209">
    <property type="term" value="P:androgen metabolic process"/>
    <property type="evidence" value="ECO:0007669"/>
    <property type="project" value="Ensembl"/>
</dbReference>
<comment type="similarity">
    <text evidence="1 3">Belongs to the short-chain dehydrogenases/reductases (SDR) family.</text>
</comment>
<evidence type="ECO:0000256" key="3">
    <source>
        <dbReference type="RuleBase" id="RU000363"/>
    </source>
</evidence>
<feature type="transmembrane region" description="Helical" evidence="4">
    <location>
        <begin position="6"/>
        <end position="27"/>
    </location>
</feature>
<dbReference type="GO" id="GO:0047035">
    <property type="term" value="F:testosterone dehydrogenase (NAD+) activity"/>
    <property type="evidence" value="ECO:0007669"/>
    <property type="project" value="Ensembl"/>
</dbReference>
<dbReference type="PROSITE" id="PS00061">
    <property type="entry name" value="ADH_SHORT"/>
    <property type="match status" value="1"/>
</dbReference>
<dbReference type="OrthoDB" id="9876299at2759"/>
<dbReference type="GeneID" id="114034745"/>
<dbReference type="GO" id="GO:0006703">
    <property type="term" value="P:estrogen biosynthetic process"/>
    <property type="evidence" value="ECO:0007669"/>
    <property type="project" value="Ensembl"/>
</dbReference>
<dbReference type="GeneTree" id="ENSGT00940000160204"/>
<dbReference type="PRINTS" id="PR00081">
    <property type="entry name" value="GDHRDH"/>
</dbReference>
<keyword evidence="6" id="KW-1185">Reference proteome</keyword>
<evidence type="ECO:0000313" key="6">
    <source>
        <dbReference type="Proteomes" id="UP000314987"/>
    </source>
</evidence>
<dbReference type="Ensembl" id="ENSVURT00010024281.1">
    <property type="protein sequence ID" value="ENSVURP00010021327.1"/>
    <property type="gene ID" value="ENSVURG00010016318.1"/>
</dbReference>
<dbReference type="RefSeq" id="XP_027706341.1">
    <property type="nucleotide sequence ID" value="XM_027850540.1"/>
</dbReference>
<reference evidence="5" key="2">
    <citation type="submission" date="2025-08" db="UniProtKB">
        <authorList>
            <consortium name="Ensembl"/>
        </authorList>
    </citation>
    <scope>IDENTIFICATION</scope>
</reference>
<gene>
    <name evidence="5" type="primary">HSD17B2</name>
</gene>
<keyword evidence="4" id="KW-0472">Membrane</keyword>
<sequence length="383" mass="42144">MTLFSWEAGLLPLGVTMVLGGTALYKFKKSQSRTVSSPAVLCHSALLCLWGAYCFSSLSVFWGWTLFSLACCISLAYSTSQEMLPVDGRAVLITGGDSGIGHALSKYLDELGFTVFVGVLNEKGSGAEALKKSCSKRTSVFQMDITNPAQIKEVQARIAEKVQHTGLWAVINNAGILGTIGDGELLPMNIYRQCMDVNFFGAVEVTKAFLPLLRKSRGRFINVSSMAGALPMKHFAAYSSSKAALTMFSGVMRLELKKWGIKVALVHPAGFKTNIGGTSEMWVKQEKDILENLSPDVLEDYGRDYLRSSTWRLYQNFSKSPTDFSPLFTDILHGILCKNPSALYTAGVFSYLWICLFSYFPVSVFDYIAHKIFLSNPLPKALT</sequence>